<feature type="domain" description="BACK" evidence="1">
    <location>
        <begin position="200"/>
        <end position="268"/>
    </location>
</feature>
<protein>
    <recommendedName>
        <fullName evidence="1">BACK domain-containing protein</fullName>
    </recommendedName>
</protein>
<name>A0A3G4ZUZ7_9VIRU</name>
<reference evidence="2" key="1">
    <citation type="submission" date="2018-10" db="EMBL/GenBank/DDBJ databases">
        <title>Hidden diversity of soil giant viruses.</title>
        <authorList>
            <person name="Schulz F."/>
            <person name="Alteio L."/>
            <person name="Goudeau D."/>
            <person name="Ryan E.M."/>
            <person name="Malmstrom R.R."/>
            <person name="Blanchard J."/>
            <person name="Woyke T."/>
        </authorList>
    </citation>
    <scope>NUCLEOTIDE SEQUENCE</scope>
    <source>
        <strain evidence="2">EDV1</strain>
    </source>
</reference>
<accession>A0A3G4ZUZ7</accession>
<dbReference type="InterPro" id="IPR011705">
    <property type="entry name" value="BACK"/>
</dbReference>
<dbReference type="Pfam" id="PF07707">
    <property type="entry name" value="BACK"/>
    <property type="match status" value="1"/>
</dbReference>
<organism evidence="2">
    <name type="scientific">Edafosvirus sp</name>
    <dbReference type="NCBI Taxonomy" id="2487765"/>
    <lineage>
        <taxon>Viruses</taxon>
        <taxon>Varidnaviria</taxon>
        <taxon>Bamfordvirae</taxon>
        <taxon>Nucleocytoviricota</taxon>
        <taxon>Megaviricetes</taxon>
        <taxon>Imitervirales</taxon>
        <taxon>Mimiviridae</taxon>
        <taxon>Klosneuvirinae</taxon>
    </lineage>
</organism>
<evidence type="ECO:0000259" key="1">
    <source>
        <dbReference type="Pfam" id="PF07707"/>
    </source>
</evidence>
<evidence type="ECO:0000313" key="2">
    <source>
        <dbReference type="EMBL" id="AYV78690.1"/>
    </source>
</evidence>
<proteinExistence type="predicted"/>
<dbReference type="EMBL" id="MK072090">
    <property type="protein sequence ID" value="AYV78690.1"/>
    <property type="molecule type" value="Genomic_DNA"/>
</dbReference>
<dbReference type="Gene3D" id="1.25.40.420">
    <property type="match status" value="1"/>
</dbReference>
<sequence length="452" mass="53007">MSASVEKKFGDIHDLTIIMSNGDTIIGSKRKIFDIANHICNLYIDSLKGKEYKDIFHREMRVVNLQLMNDAKYYYTIFEYIHLKKKKEKDDWSKKLSESSFLELINLLMVANELICDEVVNICIDQITPQLNFESCKIFLSNSPINKKFNDCRHLEEHLSDNTAEHFQRLNKKKWKTLIKTVGSIFLKNLNINLNVHPLTPDFLELTPIMIYNLSKNNLFEIHSENNIYCAIKCWWDNNKINDTTTCAILLDSIDFNMIDVQYLTDVVLDDTFLNNVKDLKMQKIIEAMKQHLWKYSRGGHKLETFRILTECKQVEMKLKLENISGTSGETSKLPTIFFKGYFIDLKYCTYRIHSCSGQSDDYDDLFKCYYDIDVKKNGFNGDKWKIYLKHEISIQQGTEFVVVTKSQPICPARYGCHDNRLFEVEFNSLLQSLWYDKKTDSISIKVCLEDQ</sequence>
<gene>
    <name evidence="2" type="ORF">Edafosvirus25_4</name>
</gene>